<evidence type="ECO:0000256" key="5">
    <source>
        <dbReference type="ARBA" id="ARBA00022729"/>
    </source>
</evidence>
<dbReference type="Pfam" id="PF07715">
    <property type="entry name" value="Plug"/>
    <property type="match status" value="1"/>
</dbReference>
<dbReference type="SUPFAM" id="SSF56935">
    <property type="entry name" value="Porins"/>
    <property type="match status" value="1"/>
</dbReference>
<reference evidence="14" key="1">
    <citation type="submission" date="2022-01" db="EMBL/GenBank/DDBJ databases">
        <authorList>
            <person name="Jo J.-H."/>
            <person name="Im W.-T."/>
        </authorList>
    </citation>
    <scope>NUCLEOTIDE SEQUENCE</scope>
    <source>
        <strain evidence="14">NA20</strain>
    </source>
</reference>
<keyword evidence="4 10" id="KW-0812">Transmembrane</keyword>
<organism evidence="14 15">
    <name type="scientific">Terrimonas ginsenosidimutans</name>
    <dbReference type="NCBI Taxonomy" id="2908004"/>
    <lineage>
        <taxon>Bacteria</taxon>
        <taxon>Pseudomonadati</taxon>
        <taxon>Bacteroidota</taxon>
        <taxon>Chitinophagia</taxon>
        <taxon>Chitinophagales</taxon>
        <taxon>Chitinophagaceae</taxon>
        <taxon>Terrimonas</taxon>
    </lineage>
</organism>
<dbReference type="Gene3D" id="2.40.170.20">
    <property type="entry name" value="TonB-dependent receptor, beta-barrel domain"/>
    <property type="match status" value="1"/>
</dbReference>
<dbReference type="PANTHER" id="PTHR30069">
    <property type="entry name" value="TONB-DEPENDENT OUTER MEMBRANE RECEPTOR"/>
    <property type="match status" value="1"/>
</dbReference>
<comment type="subcellular location">
    <subcellularLocation>
        <location evidence="1 10">Cell outer membrane</location>
        <topology evidence="1 10">Multi-pass membrane protein</topology>
    </subcellularLocation>
</comment>
<evidence type="ECO:0000256" key="11">
    <source>
        <dbReference type="RuleBase" id="RU003357"/>
    </source>
</evidence>
<evidence type="ECO:0000256" key="6">
    <source>
        <dbReference type="ARBA" id="ARBA00023077"/>
    </source>
</evidence>
<dbReference type="RefSeq" id="WP_237872648.1">
    <property type="nucleotide sequence ID" value="NZ_JAKLTR010000008.1"/>
</dbReference>
<proteinExistence type="inferred from homology"/>
<evidence type="ECO:0000313" key="14">
    <source>
        <dbReference type="EMBL" id="MCG2615359.1"/>
    </source>
</evidence>
<keyword evidence="6 11" id="KW-0798">TonB box</keyword>
<dbReference type="Pfam" id="PF00593">
    <property type="entry name" value="TonB_dep_Rec_b-barrel"/>
    <property type="match status" value="1"/>
</dbReference>
<dbReference type="Proteomes" id="UP001165367">
    <property type="component" value="Unassembled WGS sequence"/>
</dbReference>
<comment type="similarity">
    <text evidence="10 11">Belongs to the TonB-dependent receptor family.</text>
</comment>
<dbReference type="InterPro" id="IPR012910">
    <property type="entry name" value="Plug_dom"/>
</dbReference>
<evidence type="ECO:0000256" key="9">
    <source>
        <dbReference type="ARBA" id="ARBA00023237"/>
    </source>
</evidence>
<keyword evidence="15" id="KW-1185">Reference proteome</keyword>
<feature type="domain" description="TonB-dependent receptor plug" evidence="13">
    <location>
        <begin position="21"/>
        <end position="108"/>
    </location>
</feature>
<dbReference type="InterPro" id="IPR000531">
    <property type="entry name" value="Beta-barrel_TonB"/>
</dbReference>
<dbReference type="PROSITE" id="PS52016">
    <property type="entry name" value="TONB_DEPENDENT_REC_3"/>
    <property type="match status" value="1"/>
</dbReference>
<evidence type="ECO:0000256" key="7">
    <source>
        <dbReference type="ARBA" id="ARBA00023136"/>
    </source>
</evidence>
<keyword evidence="8 14" id="KW-0675">Receptor</keyword>
<accession>A0ABS9KSR1</accession>
<dbReference type="InterPro" id="IPR036942">
    <property type="entry name" value="Beta-barrel_TonB_sf"/>
</dbReference>
<keyword evidence="3 10" id="KW-1134">Transmembrane beta strand</keyword>
<evidence type="ECO:0000256" key="8">
    <source>
        <dbReference type="ARBA" id="ARBA00023170"/>
    </source>
</evidence>
<evidence type="ECO:0000256" key="4">
    <source>
        <dbReference type="ARBA" id="ARBA00022692"/>
    </source>
</evidence>
<dbReference type="InterPro" id="IPR037066">
    <property type="entry name" value="Plug_dom_sf"/>
</dbReference>
<name>A0ABS9KSR1_9BACT</name>
<gene>
    <name evidence="14" type="ORF">LZZ85_13750</name>
</gene>
<sequence length="634" mass="70838">MEKVKVTGFKKKNPFDDRLPAQSLSQQTLQQVNAPTVGDAARFFSGVQVKDYGGAGGLKTISVRSLGASHSGLLYDGIPVSDVQSGQTDLSRFSSNNLQSLDLYQPNPSVSLLPARAFSSGSVLAMYTPSFNVAALTRNRWQAGVRNGSFGYWQAFGGAAWILPRNTILSFYTEGVSSEGDYPFTVINGNLSEKTKRNNSRLRSLQGEINLSKQFRDSSSLQLKAWSFVSKRGLPGAIVFFNDRSVQQLYNRDYFVQTRYVKSISENTSLLIAGKFNHAYTRYRDPDFLNNSGGLDDRYRQNEGYLSASVSQAVSQNITAALSADFAYTTLHANKSNFAKPSRWSNWDNLLLSYADSLWQVQGSVLWSYFQDETKRNNASVSRNKFTPAFSLSRKLGLRSPLMLRAFYKEVYRMPTFNDLYYNFIGNTSLRPELARQYNFGVTYSAHAKGTAGHFSASVDGYINRINDKIVAVPSQNLFVWTMLNLGKVDIKGVDVTAEAGGAFGMITWNARVSYTWQQARDITDPSSSSYRDRIPYTPDHSGSGILSVAYRKWTAGYSAVLSGTRYTIGDNSSFTQMDGWGTQDVFVARNFSLKQLHLQVKAELNNLADRRYDIINLYPMPGRSYKIGFTINQ</sequence>
<keyword evidence="9 10" id="KW-0998">Cell outer membrane</keyword>
<keyword evidence="7 10" id="KW-0472">Membrane</keyword>
<evidence type="ECO:0000256" key="1">
    <source>
        <dbReference type="ARBA" id="ARBA00004571"/>
    </source>
</evidence>
<protein>
    <submittedName>
        <fullName evidence="14">TonB-dependent receptor</fullName>
    </submittedName>
</protein>
<dbReference type="PANTHER" id="PTHR30069:SF29">
    <property type="entry name" value="HEMOGLOBIN AND HEMOGLOBIN-HAPTOGLOBIN-BINDING PROTEIN 1-RELATED"/>
    <property type="match status" value="1"/>
</dbReference>
<dbReference type="InterPro" id="IPR039426">
    <property type="entry name" value="TonB-dep_rcpt-like"/>
</dbReference>
<feature type="domain" description="TonB-dependent receptor-like beta-barrel" evidence="12">
    <location>
        <begin position="197"/>
        <end position="608"/>
    </location>
</feature>
<evidence type="ECO:0000313" key="15">
    <source>
        <dbReference type="Proteomes" id="UP001165367"/>
    </source>
</evidence>
<keyword evidence="2 10" id="KW-0813">Transport</keyword>
<dbReference type="Gene3D" id="2.170.130.10">
    <property type="entry name" value="TonB-dependent receptor, plug domain"/>
    <property type="match status" value="1"/>
</dbReference>
<keyword evidence="5" id="KW-0732">Signal</keyword>
<evidence type="ECO:0000256" key="3">
    <source>
        <dbReference type="ARBA" id="ARBA00022452"/>
    </source>
</evidence>
<evidence type="ECO:0000259" key="13">
    <source>
        <dbReference type="Pfam" id="PF07715"/>
    </source>
</evidence>
<evidence type="ECO:0000256" key="2">
    <source>
        <dbReference type="ARBA" id="ARBA00022448"/>
    </source>
</evidence>
<evidence type="ECO:0000259" key="12">
    <source>
        <dbReference type="Pfam" id="PF00593"/>
    </source>
</evidence>
<evidence type="ECO:0000256" key="10">
    <source>
        <dbReference type="PROSITE-ProRule" id="PRU01360"/>
    </source>
</evidence>
<dbReference type="EMBL" id="JAKLTR010000008">
    <property type="protein sequence ID" value="MCG2615359.1"/>
    <property type="molecule type" value="Genomic_DNA"/>
</dbReference>
<comment type="caution">
    <text evidence="14">The sequence shown here is derived from an EMBL/GenBank/DDBJ whole genome shotgun (WGS) entry which is preliminary data.</text>
</comment>